<gene>
    <name evidence="2" type="ORF">L195_g032316</name>
</gene>
<accession>A0A2K3LCV5</accession>
<sequence>MITKATADCTLCTRNWDMEPLFPMPDADAVNKDNALSSTHDSVLPKSKKSPRRSKSRWEPLPEEKPVDLPVSISNDTVKYSSWVPNEKDRK</sequence>
<evidence type="ECO:0000256" key="1">
    <source>
        <dbReference type="SAM" id="MobiDB-lite"/>
    </source>
</evidence>
<dbReference type="AlphaFoldDB" id="A0A2K3LCV5"/>
<evidence type="ECO:0000313" key="3">
    <source>
        <dbReference type="Proteomes" id="UP000236291"/>
    </source>
</evidence>
<feature type="compositionally biased region" description="Basic residues" evidence="1">
    <location>
        <begin position="46"/>
        <end position="55"/>
    </location>
</feature>
<proteinExistence type="predicted"/>
<name>A0A2K3LCV5_TRIPR</name>
<dbReference type="Proteomes" id="UP000236291">
    <property type="component" value="Unassembled WGS sequence"/>
</dbReference>
<organism evidence="2 3">
    <name type="scientific">Trifolium pratense</name>
    <name type="common">Red clover</name>
    <dbReference type="NCBI Taxonomy" id="57577"/>
    <lineage>
        <taxon>Eukaryota</taxon>
        <taxon>Viridiplantae</taxon>
        <taxon>Streptophyta</taxon>
        <taxon>Embryophyta</taxon>
        <taxon>Tracheophyta</taxon>
        <taxon>Spermatophyta</taxon>
        <taxon>Magnoliopsida</taxon>
        <taxon>eudicotyledons</taxon>
        <taxon>Gunneridae</taxon>
        <taxon>Pentapetalae</taxon>
        <taxon>rosids</taxon>
        <taxon>fabids</taxon>
        <taxon>Fabales</taxon>
        <taxon>Fabaceae</taxon>
        <taxon>Papilionoideae</taxon>
        <taxon>50 kb inversion clade</taxon>
        <taxon>NPAAA clade</taxon>
        <taxon>Hologalegina</taxon>
        <taxon>IRL clade</taxon>
        <taxon>Trifolieae</taxon>
        <taxon>Trifolium</taxon>
    </lineage>
</organism>
<reference evidence="2 3" key="1">
    <citation type="journal article" date="2014" name="Am. J. Bot.">
        <title>Genome assembly and annotation for red clover (Trifolium pratense; Fabaceae).</title>
        <authorList>
            <person name="Istvanek J."/>
            <person name="Jaros M."/>
            <person name="Krenek A."/>
            <person name="Repkova J."/>
        </authorList>
    </citation>
    <scope>NUCLEOTIDE SEQUENCE [LARGE SCALE GENOMIC DNA]</scope>
    <source>
        <strain evidence="3">cv. Tatra</strain>
        <tissue evidence="2">Young leaves</tissue>
    </source>
</reference>
<protein>
    <submittedName>
        <fullName evidence="2">Uncharacterized protein</fullName>
    </submittedName>
</protein>
<dbReference type="STRING" id="57577.A0A2K3LCV5"/>
<dbReference type="EMBL" id="ASHM01030537">
    <property type="protein sequence ID" value="PNX76369.1"/>
    <property type="molecule type" value="Genomic_DNA"/>
</dbReference>
<feature type="compositionally biased region" description="Basic and acidic residues" evidence="1">
    <location>
        <begin position="56"/>
        <end position="67"/>
    </location>
</feature>
<comment type="caution">
    <text evidence="2">The sequence shown here is derived from an EMBL/GenBank/DDBJ whole genome shotgun (WGS) entry which is preliminary data.</text>
</comment>
<reference evidence="2 3" key="2">
    <citation type="journal article" date="2017" name="Front. Plant Sci.">
        <title>Gene Classification and Mining of Molecular Markers Useful in Red Clover (Trifolium pratense) Breeding.</title>
        <authorList>
            <person name="Istvanek J."/>
            <person name="Dluhosova J."/>
            <person name="Dluhos P."/>
            <person name="Patkova L."/>
            <person name="Nedelnik J."/>
            <person name="Repkova J."/>
        </authorList>
    </citation>
    <scope>NUCLEOTIDE SEQUENCE [LARGE SCALE GENOMIC DNA]</scope>
    <source>
        <strain evidence="3">cv. Tatra</strain>
        <tissue evidence="2">Young leaves</tissue>
    </source>
</reference>
<evidence type="ECO:0000313" key="2">
    <source>
        <dbReference type="EMBL" id="PNX76369.1"/>
    </source>
</evidence>
<dbReference type="ExpressionAtlas" id="A0A2K3LCV5">
    <property type="expression patterns" value="baseline"/>
</dbReference>
<feature type="region of interest" description="Disordered" evidence="1">
    <location>
        <begin position="22"/>
        <end position="72"/>
    </location>
</feature>
<feature type="non-terminal residue" evidence="2">
    <location>
        <position position="91"/>
    </location>
</feature>